<reference evidence="2 3" key="1">
    <citation type="submission" date="2018-12" db="EMBL/GenBank/DDBJ databases">
        <title>Draft genome sequence of Xylaria grammica IHI A82.</title>
        <authorList>
            <person name="Buettner E."/>
            <person name="Kellner H."/>
        </authorList>
    </citation>
    <scope>NUCLEOTIDE SEQUENCE [LARGE SCALE GENOMIC DNA]</scope>
    <source>
        <strain evidence="2 3">IHI A82</strain>
    </source>
</reference>
<organism evidence="2 3">
    <name type="scientific">Xylaria grammica</name>
    <dbReference type="NCBI Taxonomy" id="363999"/>
    <lineage>
        <taxon>Eukaryota</taxon>
        <taxon>Fungi</taxon>
        <taxon>Dikarya</taxon>
        <taxon>Ascomycota</taxon>
        <taxon>Pezizomycotina</taxon>
        <taxon>Sordariomycetes</taxon>
        <taxon>Xylariomycetidae</taxon>
        <taxon>Xylariales</taxon>
        <taxon>Xylariaceae</taxon>
        <taxon>Xylaria</taxon>
    </lineage>
</organism>
<keyword evidence="1" id="KW-0812">Transmembrane</keyword>
<dbReference type="EMBL" id="RYZI01000308">
    <property type="protein sequence ID" value="RWA06773.1"/>
    <property type="molecule type" value="Genomic_DNA"/>
</dbReference>
<sequence>MGVTSGLAHLFESIGEVLQGAFAAVVAAFSFVLGAVADVFRGFVNFVEGTLGFAFHNFFILGTFAAVVLGYMLYTQQQQRRGRVSAAKT</sequence>
<protein>
    <submittedName>
        <fullName evidence="2">Uncharacterized protein</fullName>
    </submittedName>
</protein>
<evidence type="ECO:0000313" key="3">
    <source>
        <dbReference type="Proteomes" id="UP000286045"/>
    </source>
</evidence>
<keyword evidence="3" id="KW-1185">Reference proteome</keyword>
<keyword evidence="1" id="KW-0472">Membrane</keyword>
<accession>A0A439CX39</accession>
<evidence type="ECO:0000313" key="2">
    <source>
        <dbReference type="EMBL" id="RWA06773.1"/>
    </source>
</evidence>
<dbReference type="AlphaFoldDB" id="A0A439CX39"/>
<comment type="caution">
    <text evidence="2">The sequence shown here is derived from an EMBL/GenBank/DDBJ whole genome shotgun (WGS) entry which is preliminary data.</text>
</comment>
<dbReference type="STRING" id="363999.A0A439CX39"/>
<evidence type="ECO:0000256" key="1">
    <source>
        <dbReference type="SAM" id="Phobius"/>
    </source>
</evidence>
<proteinExistence type="predicted"/>
<feature type="transmembrane region" description="Helical" evidence="1">
    <location>
        <begin position="21"/>
        <end position="41"/>
    </location>
</feature>
<gene>
    <name evidence="2" type="ORF">EKO27_g8329</name>
</gene>
<dbReference type="Proteomes" id="UP000286045">
    <property type="component" value="Unassembled WGS sequence"/>
</dbReference>
<name>A0A439CX39_9PEZI</name>
<feature type="transmembrane region" description="Helical" evidence="1">
    <location>
        <begin position="53"/>
        <end position="74"/>
    </location>
</feature>
<keyword evidence="1" id="KW-1133">Transmembrane helix</keyword>